<feature type="transmembrane region" description="Helical" evidence="1">
    <location>
        <begin position="6"/>
        <end position="25"/>
    </location>
</feature>
<dbReference type="RefSeq" id="WP_053793628.1">
    <property type="nucleotide sequence ID" value="NZ_CP012649.1"/>
</dbReference>
<evidence type="ECO:0000256" key="1">
    <source>
        <dbReference type="SAM" id="Phobius"/>
    </source>
</evidence>
<dbReference type="AlphaFoldDB" id="A0A3Q9GHG0"/>
<feature type="transmembrane region" description="Helical" evidence="1">
    <location>
        <begin position="61"/>
        <end position="80"/>
    </location>
</feature>
<feature type="transmembrane region" description="Helical" evidence="1">
    <location>
        <begin position="291"/>
        <end position="324"/>
    </location>
</feature>
<feature type="transmembrane region" description="Helical" evidence="1">
    <location>
        <begin position="37"/>
        <end position="55"/>
    </location>
</feature>
<dbReference type="OrthoDB" id="3268873at2"/>
<dbReference type="GeneID" id="97531538"/>
<dbReference type="EMBL" id="CP033905">
    <property type="protein sequence ID" value="AZR06640.1"/>
    <property type="molecule type" value="Genomic_DNA"/>
</dbReference>
<dbReference type="Pfam" id="PF19554">
    <property type="entry name" value="DUF6077"/>
    <property type="match status" value="1"/>
</dbReference>
<feature type="transmembrane region" description="Helical" evidence="1">
    <location>
        <begin position="259"/>
        <end position="279"/>
    </location>
</feature>
<protein>
    <recommendedName>
        <fullName evidence="4">Chlor_Arch_YYY domain</fullName>
    </recommendedName>
</protein>
<sequence length="630" mass="69617">MTDYLLGIGWLIFSTLICYGLGAAIRRQTASFAQNLVVGYLAYSFILAMLIVPIQLLARSFAPLVIAVVAALAAAVGLIVMRWRELWADRPKASELLKNNYFLVIVVVALMGIYLLQTDLIWNNNNTDDGYYLVKSATLAYLADPFTTVYGTGFDNTATQFDPYQLSSIQAEMSVYIYLLGIDPVFFMRGVLNVFHYLLVAASVSWFAEVIFTSTDLKTRPSWPQYSTAILLLFAFEFRTIETWNIVAVQDLWHFNSAIWYGGSIVRVVGFLWILTPFLQSRRIGVREIATVSAISVVLISKAAAAIPLILVAGIGYLLAFALSAHRYKWRSIAILGGVLLGVGLALPGRSDIALLIGKVMLSNVTSPVLWSSAVLVLAAVWLFPTLPIRRMFVVLATSVGMMIVPEVNDIFETAAAYVFVALRTQASTFYLLMILGFISAQLLLAKYARNVFSALQVFLAAILGFGAVASTIPVYGNPIHTLRVMKEYPLLMPTDTAELSKRLETMAQGKVLDAIVPEFITLHQRRHYVASVVRTYAPHVRSISALTRFGPTGLADYPEWGLSQQAVYDRFIADPTALTHQAFAQILETYPIDVVVVPHEGYDEFAGKDGFAFVGRVGVYHIYARAGTR</sequence>
<organism evidence="2 3">
    <name type="scientific">Trueperella pyogenes</name>
    <dbReference type="NCBI Taxonomy" id="1661"/>
    <lineage>
        <taxon>Bacteria</taxon>
        <taxon>Bacillati</taxon>
        <taxon>Actinomycetota</taxon>
        <taxon>Actinomycetes</taxon>
        <taxon>Actinomycetales</taxon>
        <taxon>Actinomycetaceae</taxon>
        <taxon>Trueperella</taxon>
    </lineage>
</organism>
<feature type="transmembrane region" description="Helical" evidence="1">
    <location>
        <begin position="226"/>
        <end position="247"/>
    </location>
</feature>
<keyword evidence="1" id="KW-0472">Membrane</keyword>
<evidence type="ECO:0008006" key="4">
    <source>
        <dbReference type="Google" id="ProtNLM"/>
    </source>
</evidence>
<feature type="transmembrane region" description="Helical" evidence="1">
    <location>
        <begin position="101"/>
        <end position="122"/>
    </location>
</feature>
<evidence type="ECO:0000313" key="2">
    <source>
        <dbReference type="EMBL" id="AZR06640.1"/>
    </source>
</evidence>
<feature type="transmembrane region" description="Helical" evidence="1">
    <location>
        <begin position="330"/>
        <end position="348"/>
    </location>
</feature>
<evidence type="ECO:0000313" key="3">
    <source>
        <dbReference type="Proteomes" id="UP000275951"/>
    </source>
</evidence>
<reference evidence="2 3" key="1">
    <citation type="submission" date="2018-11" db="EMBL/GenBank/DDBJ databases">
        <title>Multidrug-resistant genes are associated with an 42-kb island TGI1 carrying a complex class 1 integron in a Trueperella pyogenes.</title>
        <authorList>
            <person name="Dong W."/>
        </authorList>
    </citation>
    <scope>NUCLEOTIDE SEQUENCE [LARGE SCALE GENOMIC DNA]</scope>
    <source>
        <strain evidence="2 3">TP4</strain>
    </source>
</reference>
<gene>
    <name evidence="2" type="ORF">EBQ10_04565</name>
</gene>
<accession>A0A3Q9GHG0</accession>
<keyword evidence="1" id="KW-1133">Transmembrane helix</keyword>
<keyword evidence="1" id="KW-0812">Transmembrane</keyword>
<feature type="transmembrane region" description="Helical" evidence="1">
    <location>
        <begin position="360"/>
        <end position="383"/>
    </location>
</feature>
<dbReference type="InterPro" id="IPR045723">
    <property type="entry name" value="DUF6077"/>
</dbReference>
<feature type="transmembrane region" description="Helical" evidence="1">
    <location>
        <begin position="194"/>
        <end position="214"/>
    </location>
</feature>
<proteinExistence type="predicted"/>
<feature type="transmembrane region" description="Helical" evidence="1">
    <location>
        <begin position="429"/>
        <end position="449"/>
    </location>
</feature>
<feature type="transmembrane region" description="Helical" evidence="1">
    <location>
        <begin position="455"/>
        <end position="477"/>
    </location>
</feature>
<name>A0A3Q9GHG0_9ACTO</name>
<dbReference type="Proteomes" id="UP000275951">
    <property type="component" value="Chromosome"/>
</dbReference>